<sequence length="100" mass="11158">MTRPCMGVAVCLSIDQGKLLREHKEVEAGSRMGRESDDKSRGARLPKKQNVSRKEGGLEGVPQSRRGESTNREERDADARQRTVGPWAWQCHDTEEAGLP</sequence>
<feature type="region of interest" description="Disordered" evidence="1">
    <location>
        <begin position="19"/>
        <end position="100"/>
    </location>
</feature>
<feature type="compositionally biased region" description="Basic and acidic residues" evidence="1">
    <location>
        <begin position="65"/>
        <end position="81"/>
    </location>
</feature>
<dbReference type="AlphaFoldDB" id="A0A426YF62"/>
<evidence type="ECO:0000313" key="3">
    <source>
        <dbReference type="Proteomes" id="UP000287651"/>
    </source>
</evidence>
<evidence type="ECO:0000256" key="1">
    <source>
        <dbReference type="SAM" id="MobiDB-lite"/>
    </source>
</evidence>
<feature type="compositionally biased region" description="Basic and acidic residues" evidence="1">
    <location>
        <begin position="19"/>
        <end position="41"/>
    </location>
</feature>
<comment type="caution">
    <text evidence="2">The sequence shown here is derived from an EMBL/GenBank/DDBJ whole genome shotgun (WGS) entry which is preliminary data.</text>
</comment>
<dbReference type="Proteomes" id="UP000287651">
    <property type="component" value="Unassembled WGS sequence"/>
</dbReference>
<feature type="compositionally biased region" description="Basic residues" evidence="1">
    <location>
        <begin position="42"/>
        <end position="51"/>
    </location>
</feature>
<accession>A0A426YF62</accession>
<organism evidence="2 3">
    <name type="scientific">Ensete ventricosum</name>
    <name type="common">Abyssinian banana</name>
    <name type="synonym">Musa ensete</name>
    <dbReference type="NCBI Taxonomy" id="4639"/>
    <lineage>
        <taxon>Eukaryota</taxon>
        <taxon>Viridiplantae</taxon>
        <taxon>Streptophyta</taxon>
        <taxon>Embryophyta</taxon>
        <taxon>Tracheophyta</taxon>
        <taxon>Spermatophyta</taxon>
        <taxon>Magnoliopsida</taxon>
        <taxon>Liliopsida</taxon>
        <taxon>Zingiberales</taxon>
        <taxon>Musaceae</taxon>
        <taxon>Ensete</taxon>
    </lineage>
</organism>
<dbReference type="EMBL" id="AMZH03012845">
    <property type="protein sequence ID" value="RRT50300.1"/>
    <property type="molecule type" value="Genomic_DNA"/>
</dbReference>
<reference evidence="2 3" key="1">
    <citation type="journal article" date="2014" name="Agronomy (Basel)">
        <title>A Draft Genome Sequence for Ensete ventricosum, the Drought-Tolerant Tree Against Hunger.</title>
        <authorList>
            <person name="Harrison J."/>
            <person name="Moore K.A."/>
            <person name="Paszkiewicz K."/>
            <person name="Jones T."/>
            <person name="Grant M."/>
            <person name="Ambacheew D."/>
            <person name="Muzemil S."/>
            <person name="Studholme D.J."/>
        </authorList>
    </citation>
    <scope>NUCLEOTIDE SEQUENCE [LARGE SCALE GENOMIC DNA]</scope>
</reference>
<name>A0A426YF62_ENSVE</name>
<gene>
    <name evidence="2" type="ORF">B296_00018033</name>
</gene>
<protein>
    <submittedName>
        <fullName evidence="2">Uncharacterized protein</fullName>
    </submittedName>
</protein>
<evidence type="ECO:0000313" key="2">
    <source>
        <dbReference type="EMBL" id="RRT50300.1"/>
    </source>
</evidence>
<proteinExistence type="predicted"/>